<keyword evidence="2" id="KW-1133">Transmembrane helix</keyword>
<proteinExistence type="predicted"/>
<feature type="transmembrane region" description="Helical" evidence="2">
    <location>
        <begin position="1565"/>
        <end position="1586"/>
    </location>
</feature>
<feature type="compositionally biased region" description="Low complexity" evidence="1">
    <location>
        <begin position="2058"/>
        <end position="2087"/>
    </location>
</feature>
<dbReference type="EMBL" id="GEEE01022372">
    <property type="protein sequence ID" value="JAP40853.1"/>
    <property type="molecule type" value="Transcribed_RNA"/>
</dbReference>
<feature type="compositionally biased region" description="Polar residues" evidence="1">
    <location>
        <begin position="2119"/>
        <end position="2135"/>
    </location>
</feature>
<feature type="region of interest" description="Disordered" evidence="1">
    <location>
        <begin position="2112"/>
        <end position="2148"/>
    </location>
</feature>
<feature type="compositionally biased region" description="Polar residues" evidence="1">
    <location>
        <begin position="2370"/>
        <end position="2387"/>
    </location>
</feature>
<dbReference type="InterPro" id="IPR022113">
    <property type="entry name" value="TMEM131L_N"/>
</dbReference>
<dbReference type="PANTHER" id="PTHR22050">
    <property type="entry name" value="RW1 PROTEIN HOMOLOG"/>
    <property type="match status" value="1"/>
</dbReference>
<organism evidence="5">
    <name type="scientific">Schistocephalus solidus</name>
    <name type="common">Tapeworm</name>
    <dbReference type="NCBI Taxonomy" id="70667"/>
    <lineage>
        <taxon>Eukaryota</taxon>
        <taxon>Metazoa</taxon>
        <taxon>Spiralia</taxon>
        <taxon>Lophotrochozoa</taxon>
        <taxon>Platyhelminthes</taxon>
        <taxon>Cestoda</taxon>
        <taxon>Eucestoda</taxon>
        <taxon>Diphyllobothriidea</taxon>
        <taxon>Diphyllobothriidae</taxon>
        <taxon>Schistocephalus</taxon>
    </lineage>
</organism>
<feature type="region of interest" description="Disordered" evidence="1">
    <location>
        <begin position="2010"/>
        <end position="2087"/>
    </location>
</feature>
<sequence>MSTTRILISYVFWICTLWLSYEPDLVSATPEARAGMVSVTIGETKFWGGVPVADRTRRATVPTHIPPLRFSPGHINFSHQEIAKPAMATVTVTNILPDRSLDLLSMHTSEFILLFKPTQLTILEAGQTMPLTLLLIPNKIGHIEAELHVETTAGSAKCKVYGYSSRSKFNLRALQAKKLSTSSTYRFSLMFLNPHPFPLQISEVRLTGSNLIQSEENPSLFSATERFHPDTFDLQTKSPVIIVEGQQEKTICSLEFCSAEALTIQGFITATVATSTEAAANSFDNPKVSTSRTSIQLSSFIIPVNLNVTHTRNFHILEECLDFGVLRSSDSPKSLGLTAYNTLHEPVSISITAEEKGEFVHIQHDAAVFPDRSFRGVKIASVTFDPSSASKTGYVSGLLNIHASVQSEPLFIEFKAFVIKGSLYFNTSLLTFFCGDQTLETRPLLTAGVSMSNQFDFSLGLYGYRLPPALSDAFEIKGLPRTIIWMPPSTVINFTITFRPSQKTACHPQLFNITVFSNVSAFLLPAALYTGRLEITSVEADDNEDSLDFGFLEAGHEHVFGIYLMNPNPVPVRVRQLQLYTPEKMYCLDLARQLPSPTACRGHVAQAPSPSASHCTSSSLSLGPSEWALFPLSLHHAKADSVITWTLTADSDIVSTSKSLHFRVSLGRISGKPEVLHLGSSFVGKSVFRNLLVHNSYSRPVELASVSLRSHLSSAFPRASLNLGLPRFRIELGGHTTSSSTPINASFAPQDTHLAVSINLEPRRTTLVGSVFFDMSDTCRDALSDTIDFRTHLPLFSPDWPVCYTGFDLTSEKGRFWFSSLWFTFSRDQGVFAPHPRIGSSGTIFVNGLRFSSSLFTELYSAWRTLRMNVLNLTTGAVDSDVAVLPIADPSPDQRSLTYQPDKLEDRSCYLPGRVVFSTHKASFFNQISAELIWPSLLTNRISAGVTSTGGGGTKKTHKNKFDGVATSTSDGGGGGGGGTSTPLCELTFDLADRLLGRSRRRENLALSALAPSRIAEMTLRNLPSQQVVCKFTVSNPSDRPVLLQPLLLDALLPESVEVGEMNSALKTLVPNFLKIINLPFESNHYMSQGATTRNGRFYLHVNSAPVSEASLTALRYLTNLSGLSHVVIPTCCPVFILPPNGGEAVFSISYTLGNFSRSAGTDSSARVVTPLDKSILLLRNNLTSLEPVLIRALTMRASFSLLSSTAPPSMSQAYPSSLLSQSLKGDGTPAAAPSGQAMLLFNPDAVPFCRHNFSLGLPLGHYELHEFADNNGVGYDKGSCFFDAKTARNTSKTVSFCRLSSGQSTTSPALLTFDLYEALLNSLCNGDVQYPQTPVFSHWENPRVSVVGVSDFPAGGDAISPEQPLLAASGLVDSGEPIFPPEFVSGLTLMRRLALLNDGSLPVWILRVGLCPLSATAMEDPLASCLPQRTGFSVSICQETGEEPVDAAAASDSFLPEFELKPGERRWLEILYAPDFLHPRVHARLCVFAAIQPLRNAAGGGGGNATPAEPASSNARSTVPRNSSGIADFTIFQLEPVDLVARISPALNAKCHATLLRPSFEDSLWLVLVCILVINLTGILFAAFFESRRLLALYEQAHPYTSVPTSTTNSRLTDVTSTATNFASGLINRNFNLPIFGCSSDLQQTTRRSEEGTAVAASLGFLAFRSLDLPSSSSMTGCFRSRHFMQAPTQSADSFHPSKQATTNSAICRRLLDQPSASFGSVVVSTAASAGRVLGSLLLTLFNIMRSTTKSAAVAATSACPAGVPLRRRSSAVEASQQQHRGDAETRVRREVNENDLQASRSGSGKKAQDYVAAAAVEAAASGDRSRRTSLGLGDVLGPRKTRQGIVKQGSDASDKSQTQSSASSISGVLQSGNRSNRQHITRAPNEAPATKGTSDPPLRTSKSDAPKEKSNKNNSCNPNPETIVSISRSIEAAGKAADSITNSPKARLHKSTAAVPAEAPKTSVSHPPLFLESINVDSASRRLIKSKRVKANVSSQQSHLETSLFSAAKVSASPTPPATSPKPQKTLSSFSRIVPREPQGKNSSSVNASENRNLQSAASKKTSSSSLPASQSKVPTNQQQQQQQQQIILNKPTTLYWHTASLLASPSVHAGEDAQGLDSNQSHRPYRVQINTNMPPPVLQKFLGGPTGSLHSVDKGYAERPMTTTINDVDFPLLSEAAEVPRRVKSSLIPSAPHSADYDNRHSFGMSESEKGPYPGRCWPLFYSGRNRVFFPPTYPMDYPDPYSVPYDATTFQPTYQVLETADGGSGGGLYQFIRPSSYDSSEDQMSELRSLLPSTVEPFSQHSSSLWRGTPQSPPGVFHIHRRRRSSTGQIAQEPFQSNRSDLPLFLLSQSTSDLASDSAVHPELSEATQQTDISKFSPTSLDSNGDGGGDELQSFTLARRQRMLNHESRKHNKVLCGDKAFLSDLHLAGGQSRYKAQNFSSNAHDRVAAALAEDEALLTRAMRESDSLQSSSCNDGLLIFRDAIGGDTLPLTDDLASVPVPSTTDYFLDCQDDFWSSTAFPLTLGDDGVHNTQDSAVTVFGGVKLGAWPPAAMAWPQQSFESSNEHTHRQFRNVWPGEEELEYRPRLAPMRGADRHSAQKQIANVSPIGSSAAKRQQAPSEAVSSSDLMTDHGDTDVDLSSRPRMSV</sequence>
<feature type="region of interest" description="Disordered" evidence="1">
    <location>
        <begin position="1501"/>
        <end position="1521"/>
    </location>
</feature>
<dbReference type="EMBL" id="GEEE01006435">
    <property type="protein sequence ID" value="JAP56790.1"/>
    <property type="molecule type" value="Transcribed_RNA"/>
</dbReference>
<feature type="compositionally biased region" description="Basic and acidic residues" evidence="1">
    <location>
        <begin position="2633"/>
        <end position="2645"/>
    </location>
</feature>
<feature type="region of interest" description="Disordered" evidence="1">
    <location>
        <begin position="2361"/>
        <end position="2396"/>
    </location>
</feature>
<keyword evidence="3" id="KW-0732">Signal</keyword>
<feature type="chain" id="PRO_5007440161" description="Transmembrane protein 131-like N-terminal domain-containing protein" evidence="3">
    <location>
        <begin position="29"/>
        <end position="2651"/>
    </location>
</feature>
<evidence type="ECO:0000256" key="1">
    <source>
        <dbReference type="SAM" id="MobiDB-lite"/>
    </source>
</evidence>
<dbReference type="GO" id="GO:0016020">
    <property type="term" value="C:membrane"/>
    <property type="evidence" value="ECO:0007669"/>
    <property type="project" value="TreeGrafter"/>
</dbReference>
<feature type="signal peptide" evidence="3">
    <location>
        <begin position="1"/>
        <end position="28"/>
    </location>
</feature>
<evidence type="ECO:0000256" key="2">
    <source>
        <dbReference type="SAM" id="Phobius"/>
    </source>
</evidence>
<feature type="region of interest" description="Disordered" evidence="1">
    <location>
        <begin position="2608"/>
        <end position="2651"/>
    </location>
</feature>
<feature type="compositionally biased region" description="Basic and acidic residues" evidence="1">
    <location>
        <begin position="1903"/>
        <end position="1913"/>
    </location>
</feature>
<evidence type="ECO:0000256" key="3">
    <source>
        <dbReference type="SAM" id="SignalP"/>
    </source>
</evidence>
<feature type="compositionally biased region" description="Polar residues" evidence="1">
    <location>
        <begin position="2042"/>
        <end position="2057"/>
    </location>
</feature>
<feature type="compositionally biased region" description="Low complexity" evidence="1">
    <location>
        <begin position="1857"/>
        <end position="1868"/>
    </location>
</feature>
<feature type="transmembrane region" description="Helical" evidence="2">
    <location>
        <begin position="1720"/>
        <end position="1743"/>
    </location>
</feature>
<feature type="compositionally biased region" description="Low complexity" evidence="1">
    <location>
        <begin position="1914"/>
        <end position="1923"/>
    </location>
</feature>
<accession>A0A0X3NMY5</accession>
<keyword evidence="2" id="KW-0812">Transmembrane</keyword>
<reference evidence="5" key="1">
    <citation type="submission" date="2016-01" db="EMBL/GenBank/DDBJ databases">
        <title>Reference transcriptome for the parasite Schistocephalus solidus: insights into the molecular evolution of parasitism.</title>
        <authorList>
            <person name="Hebert F.O."/>
            <person name="Grambauer S."/>
            <person name="Barber I."/>
            <person name="Landry C.R."/>
            <person name="Aubin-Horth N."/>
        </authorList>
    </citation>
    <scope>NUCLEOTIDE SEQUENCE</scope>
</reference>
<protein>
    <recommendedName>
        <fullName evidence="4">Transmembrane protein 131-like N-terminal domain-containing protein</fullName>
    </recommendedName>
</protein>
<gene>
    <name evidence="5" type="ORF">TR161700</name>
</gene>
<feature type="compositionally biased region" description="Polar residues" evidence="1">
    <location>
        <begin position="2608"/>
        <end position="2632"/>
    </location>
</feature>
<dbReference type="InterPro" id="IPR039877">
    <property type="entry name" value="TMEM131-like"/>
</dbReference>
<name>A0A0X3NMY5_SCHSO</name>
<feature type="region of interest" description="Disordered" evidence="1">
    <location>
        <begin position="2191"/>
        <end position="2213"/>
    </location>
</feature>
<dbReference type="Pfam" id="PF12371">
    <property type="entry name" value="TMEM131_like_N"/>
    <property type="match status" value="1"/>
</dbReference>
<keyword evidence="2" id="KW-0472">Membrane</keyword>
<feature type="domain" description="Transmembrane protein 131-like N-terminal" evidence="4">
    <location>
        <begin position="69"/>
        <end position="151"/>
    </location>
</feature>
<evidence type="ECO:0000259" key="4">
    <source>
        <dbReference type="Pfam" id="PF12371"/>
    </source>
</evidence>
<evidence type="ECO:0000313" key="5">
    <source>
        <dbReference type="EMBL" id="JAP40853.1"/>
    </source>
</evidence>
<feature type="compositionally biased region" description="Polar residues" evidence="1">
    <location>
        <begin position="1512"/>
        <end position="1521"/>
    </location>
</feature>
<feature type="region of interest" description="Disordered" evidence="1">
    <location>
        <begin position="947"/>
        <end position="979"/>
    </location>
</feature>
<feature type="region of interest" description="Disordered" evidence="1">
    <location>
        <begin position="1937"/>
        <end position="1967"/>
    </location>
</feature>
<feature type="region of interest" description="Disordered" evidence="1">
    <location>
        <begin position="1820"/>
        <end position="1924"/>
    </location>
</feature>
<dbReference type="PANTHER" id="PTHR22050:SF0">
    <property type="entry name" value="TRANSMEMBRANE PROTEIN 131 HOMOLOG"/>
    <property type="match status" value="1"/>
</dbReference>